<proteinExistence type="predicted"/>
<evidence type="ECO:0000313" key="2">
    <source>
        <dbReference type="Proteomes" id="UP000193560"/>
    </source>
</evidence>
<evidence type="ECO:0000313" key="1">
    <source>
        <dbReference type="EMBL" id="ORZ02122.1"/>
    </source>
</evidence>
<reference evidence="1 2" key="1">
    <citation type="submission" date="2016-07" db="EMBL/GenBank/DDBJ databases">
        <title>Pervasive Adenine N6-methylation of Active Genes in Fungi.</title>
        <authorList>
            <consortium name="DOE Joint Genome Institute"/>
            <person name="Mondo S.J."/>
            <person name="Dannebaum R.O."/>
            <person name="Kuo R.C."/>
            <person name="Labutti K."/>
            <person name="Haridas S."/>
            <person name="Kuo A."/>
            <person name="Salamov A."/>
            <person name="Ahrendt S.R."/>
            <person name="Lipzen A."/>
            <person name="Sullivan W."/>
            <person name="Andreopoulos W.B."/>
            <person name="Clum A."/>
            <person name="Lindquist E."/>
            <person name="Daum C."/>
            <person name="Ramamoorthy G.K."/>
            <person name="Gryganskyi A."/>
            <person name="Culley D."/>
            <person name="Magnuson J.K."/>
            <person name="James T.Y."/>
            <person name="O'Malley M.A."/>
            <person name="Stajich J.E."/>
            <person name="Spatafora J.W."/>
            <person name="Visel A."/>
            <person name="Grigoriev I.V."/>
        </authorList>
    </citation>
    <scope>NUCLEOTIDE SEQUENCE [LARGE SCALE GENOMIC DNA]</scope>
    <source>
        <strain evidence="1 2">NRRL 1336</strain>
    </source>
</reference>
<keyword evidence="2" id="KW-1185">Reference proteome</keyword>
<name>A0A1X2HRC2_9FUNG</name>
<dbReference type="EMBL" id="MCGE01000054">
    <property type="protein sequence ID" value="ORZ02122.1"/>
    <property type="molecule type" value="Genomic_DNA"/>
</dbReference>
<dbReference type="AlphaFoldDB" id="A0A1X2HRC2"/>
<sequence length="53" mass="5643">MVDGSITSKFEKAKSDVEVKVDVAKVGKTPLYIALLSPDKNSSDNLSVVSMIS</sequence>
<protein>
    <submittedName>
        <fullName evidence="1">Uncharacterized protein</fullName>
    </submittedName>
</protein>
<comment type="caution">
    <text evidence="1">The sequence shown here is derived from an EMBL/GenBank/DDBJ whole genome shotgun (WGS) entry which is preliminary data.</text>
</comment>
<dbReference type="Proteomes" id="UP000193560">
    <property type="component" value="Unassembled WGS sequence"/>
</dbReference>
<accession>A0A1X2HRC2</accession>
<gene>
    <name evidence="1" type="ORF">BCR42DRAFT_429696</name>
</gene>
<organism evidence="1 2">
    <name type="scientific">Absidia repens</name>
    <dbReference type="NCBI Taxonomy" id="90262"/>
    <lineage>
        <taxon>Eukaryota</taxon>
        <taxon>Fungi</taxon>
        <taxon>Fungi incertae sedis</taxon>
        <taxon>Mucoromycota</taxon>
        <taxon>Mucoromycotina</taxon>
        <taxon>Mucoromycetes</taxon>
        <taxon>Mucorales</taxon>
        <taxon>Cunninghamellaceae</taxon>
        <taxon>Absidia</taxon>
    </lineage>
</organism>